<keyword evidence="1" id="KW-0732">Signal</keyword>
<feature type="chain" id="PRO_5002749816" evidence="1">
    <location>
        <begin position="17"/>
        <end position="105"/>
    </location>
</feature>
<evidence type="ECO:0000313" key="3">
    <source>
        <dbReference type="Proteomes" id="UP000008076"/>
    </source>
</evidence>
<dbReference type="OrthoDB" id="30319at2759"/>
<dbReference type="AlphaFoldDB" id="B0EJB8"/>
<reference evidence="3" key="1">
    <citation type="submission" date="2007-12" db="EMBL/GenBank/DDBJ databases">
        <title>Annotation of Entamoeba dispar SAW760.</title>
        <authorList>
            <person name="Lorenzi H."/>
            <person name="Inman J."/>
            <person name="Schobel S."/>
            <person name="Amedeo P."/>
            <person name="Caler E."/>
        </authorList>
    </citation>
    <scope>NUCLEOTIDE SEQUENCE [LARGE SCALE GENOMIC DNA]</scope>
    <source>
        <strain evidence="3">ATCC PRA-260 / SAW760</strain>
    </source>
</reference>
<accession>B0EJB8</accession>
<feature type="signal peptide" evidence="1">
    <location>
        <begin position="1"/>
        <end position="16"/>
    </location>
</feature>
<name>B0EJB8_ENTDS</name>
<dbReference type="Proteomes" id="UP000008076">
    <property type="component" value="Unassembled WGS sequence"/>
</dbReference>
<keyword evidence="3" id="KW-1185">Reference proteome</keyword>
<evidence type="ECO:0000313" key="2">
    <source>
        <dbReference type="EMBL" id="EDR25426.1"/>
    </source>
</evidence>
<protein>
    <submittedName>
        <fullName evidence="2">Uncharacterized protein</fullName>
    </submittedName>
</protein>
<dbReference type="GeneID" id="5883376"/>
<dbReference type="OMA" id="VNSYDLF"/>
<sequence>MLFVFLLLCCFVNVNSYDVFNELSDETLSDLFNLDIEDMEFELSENLPKKNPARDYGKAQQALNNQRKTALRYIKEGRNKINSFKQKAKSLLGGLKQKQKKSSFW</sequence>
<dbReference type="VEuPathDB" id="AmoebaDB:EDI_002910"/>
<dbReference type="eggNOG" id="ENOG502RHIY">
    <property type="taxonomic scope" value="Eukaryota"/>
</dbReference>
<gene>
    <name evidence="2" type="ORF">EDI_002910</name>
</gene>
<evidence type="ECO:0000256" key="1">
    <source>
        <dbReference type="SAM" id="SignalP"/>
    </source>
</evidence>
<organism evidence="3">
    <name type="scientific">Entamoeba dispar (strain ATCC PRA-260 / SAW760)</name>
    <dbReference type="NCBI Taxonomy" id="370354"/>
    <lineage>
        <taxon>Eukaryota</taxon>
        <taxon>Amoebozoa</taxon>
        <taxon>Evosea</taxon>
        <taxon>Archamoebae</taxon>
        <taxon>Mastigamoebida</taxon>
        <taxon>Entamoebidae</taxon>
        <taxon>Entamoeba</taxon>
    </lineage>
</organism>
<dbReference type="KEGG" id="edi:EDI_002910"/>
<dbReference type="EMBL" id="DS549550">
    <property type="protein sequence ID" value="EDR25426.1"/>
    <property type="molecule type" value="Genomic_DNA"/>
</dbReference>
<proteinExistence type="predicted"/>
<dbReference type="RefSeq" id="XP_001738303.1">
    <property type="nucleotide sequence ID" value="XM_001738251.1"/>
</dbReference>